<dbReference type="AlphaFoldDB" id="H1DJK9"/>
<reference evidence="6 7" key="1">
    <citation type="submission" date="2012-01" db="EMBL/GenBank/DDBJ databases">
        <title>The Genome Sequence of Odoribacter laneus YIT 12061.</title>
        <authorList>
            <consortium name="The Broad Institute Genome Sequencing Platform"/>
            <person name="Earl A."/>
            <person name="Ward D."/>
            <person name="Feldgarden M."/>
            <person name="Gevers D."/>
            <person name="Morotomi M."/>
            <person name="Young S.K."/>
            <person name="Zeng Q."/>
            <person name="Gargeya S."/>
            <person name="Fitzgerald M."/>
            <person name="Haas B."/>
            <person name="Abouelleil A."/>
            <person name="Alvarado L."/>
            <person name="Arachchi H.M."/>
            <person name="Berlin A."/>
            <person name="Chapman S.B."/>
            <person name="Gearin G."/>
            <person name="Goldberg J."/>
            <person name="Griggs A."/>
            <person name="Gujja S."/>
            <person name="Hansen M."/>
            <person name="Heiman D."/>
            <person name="Howarth C."/>
            <person name="Larimer J."/>
            <person name="Lui A."/>
            <person name="MacDonald P.J.P."/>
            <person name="McCowen C."/>
            <person name="Montmayeur A."/>
            <person name="Murphy C."/>
            <person name="Neiman D."/>
            <person name="Pearson M."/>
            <person name="Priest M."/>
            <person name="Roberts A."/>
            <person name="Saif S."/>
            <person name="Shea T."/>
            <person name="Sisk P."/>
            <person name="Stolte C."/>
            <person name="Sykes S."/>
            <person name="Wortman J."/>
            <person name="Nusbaum C."/>
            <person name="Birren B."/>
        </authorList>
    </citation>
    <scope>NUCLEOTIDE SEQUENCE [LARGE SCALE GENOMIC DNA]</scope>
    <source>
        <strain evidence="6 7">YIT 12061</strain>
    </source>
</reference>
<dbReference type="SUPFAM" id="SSF53850">
    <property type="entry name" value="Periplasmic binding protein-like II"/>
    <property type="match status" value="1"/>
</dbReference>
<dbReference type="GO" id="GO:0009279">
    <property type="term" value="C:cell outer membrane"/>
    <property type="evidence" value="ECO:0007669"/>
    <property type="project" value="UniProtKB-SubCell"/>
</dbReference>
<dbReference type="CDD" id="cd13403">
    <property type="entry name" value="MLTF-like"/>
    <property type="match status" value="1"/>
</dbReference>
<evidence type="ECO:0000256" key="3">
    <source>
        <dbReference type="ARBA" id="ARBA00022729"/>
    </source>
</evidence>
<dbReference type="Gene3D" id="3.40.190.10">
    <property type="entry name" value="Periplasmic binding protein-like II"/>
    <property type="match status" value="2"/>
</dbReference>
<dbReference type="Gene3D" id="1.10.530.10">
    <property type="match status" value="1"/>
</dbReference>
<organism evidence="6 7">
    <name type="scientific">Odoribacter laneus YIT 12061</name>
    <dbReference type="NCBI Taxonomy" id="742817"/>
    <lineage>
        <taxon>Bacteria</taxon>
        <taxon>Pseudomonadati</taxon>
        <taxon>Bacteroidota</taxon>
        <taxon>Bacteroidia</taxon>
        <taxon>Bacteroidales</taxon>
        <taxon>Odoribacteraceae</taxon>
        <taxon>Odoribacter</taxon>
    </lineage>
</organism>
<proteinExistence type="inferred from homology"/>
<dbReference type="SUPFAM" id="SSF53955">
    <property type="entry name" value="Lysozyme-like"/>
    <property type="match status" value="1"/>
</dbReference>
<dbReference type="Proteomes" id="UP000004892">
    <property type="component" value="Unassembled WGS sequence"/>
</dbReference>
<dbReference type="InterPro" id="IPR023346">
    <property type="entry name" value="Lysozyme-like_dom_sf"/>
</dbReference>
<feature type="domain" description="Solute-binding protein family 3/N-terminal" evidence="5">
    <location>
        <begin position="47"/>
        <end position="268"/>
    </location>
</feature>
<dbReference type="STRING" id="742817.HMPREF9449_02445"/>
<dbReference type="GO" id="GO:0000270">
    <property type="term" value="P:peptidoglycan metabolic process"/>
    <property type="evidence" value="ECO:0007669"/>
    <property type="project" value="InterPro"/>
</dbReference>
<evidence type="ECO:0000256" key="1">
    <source>
        <dbReference type="ARBA" id="ARBA00004339"/>
    </source>
</evidence>
<dbReference type="PANTHER" id="PTHR35936">
    <property type="entry name" value="MEMBRANE-BOUND LYTIC MUREIN TRANSGLYCOSYLASE F"/>
    <property type="match status" value="1"/>
</dbReference>
<keyword evidence="4" id="KW-0998">Cell outer membrane</keyword>
<protein>
    <recommendedName>
        <fullName evidence="5">Solute-binding protein family 3/N-terminal domain-containing protein</fullName>
    </recommendedName>
</protein>
<comment type="subcellular location">
    <subcellularLocation>
        <location evidence="1">Cell outer membrane</location>
        <topology evidence="1">Peripheral membrane protein</topology>
    </subcellularLocation>
</comment>
<gene>
    <name evidence="6" type="ORF">HMPREF9449_02445</name>
</gene>
<dbReference type="HOGENOM" id="CLU_027494_2_0_10"/>
<evidence type="ECO:0000256" key="4">
    <source>
        <dbReference type="ARBA" id="ARBA00023237"/>
    </source>
</evidence>
<dbReference type="InterPro" id="IPR000189">
    <property type="entry name" value="Transglyc_AS"/>
</dbReference>
<dbReference type="InterPro" id="IPR001638">
    <property type="entry name" value="Solute-binding_3/MltF_N"/>
</dbReference>
<dbReference type="GO" id="GO:0008933">
    <property type="term" value="F:peptidoglycan lytic transglycosylase activity"/>
    <property type="evidence" value="ECO:0007669"/>
    <property type="project" value="InterPro"/>
</dbReference>
<name>H1DJK9_9BACT</name>
<comment type="caution">
    <text evidence="6">The sequence shown here is derived from an EMBL/GenBank/DDBJ whole genome shotgun (WGS) entry which is preliminary data.</text>
</comment>
<evidence type="ECO:0000259" key="5">
    <source>
        <dbReference type="SMART" id="SM00062"/>
    </source>
</evidence>
<dbReference type="SMART" id="SM00062">
    <property type="entry name" value="PBPb"/>
    <property type="match status" value="1"/>
</dbReference>
<dbReference type="RefSeq" id="WP_009137591.1">
    <property type="nucleotide sequence ID" value="NZ_JH594597.1"/>
</dbReference>
<evidence type="ECO:0000313" key="6">
    <source>
        <dbReference type="EMBL" id="EHP46078.1"/>
    </source>
</evidence>
<dbReference type="PANTHER" id="PTHR35936:SF19">
    <property type="entry name" value="AMINO-ACID-BINDING PROTEIN YXEM-RELATED"/>
    <property type="match status" value="1"/>
</dbReference>
<keyword evidence="4" id="KW-0472">Membrane</keyword>
<dbReference type="InterPro" id="IPR008258">
    <property type="entry name" value="Transglycosylase_SLT_dom_1"/>
</dbReference>
<dbReference type="PATRIC" id="fig|742817.3.peg.2617"/>
<dbReference type="eggNOG" id="COG4623">
    <property type="taxonomic scope" value="Bacteria"/>
</dbReference>
<dbReference type="GeneID" id="98069983"/>
<keyword evidence="3" id="KW-0732">Signal</keyword>
<keyword evidence="7" id="KW-1185">Reference proteome</keyword>
<dbReference type="CDD" id="cd01009">
    <property type="entry name" value="PBP2_YfhD_N"/>
    <property type="match status" value="1"/>
</dbReference>
<sequence>MQAKKIVIYTLLFLCFSCKDTKEKNPEFIIPAPLSVEKIQTKGFLDISTFYSTTDYYVYKGITRGFHYELAQDFAHFLGVKLRVLEVNNNIDTAISRLRQGKYDLLAVSVTETPERKEKIKFAQPFFKTGEVLVQHKKKGIKKIEELDGKTIFIKKDAPYKKLLSQLQDSLHIHIKISEVTGYSTEDLLHLVEIGEIGFTITDENIASALSISMKNLDYSIQLSNGISISWATNPENNILTQEINEWLKEVKKNGKLNFLYKRYFNNRNSVPHHTSKYVLLKKSDLSPFDRELKKESKMLEWDWRLLAAIVYNESKFDPEAISQIGAYGLMQITPETATMFHVEDYFTPDSNIYVGVRYLKYLDQTFSKYPLPPEEKLKFVLASYNVGAGHVMDAMRLARKYEKNPYKWDQNVAYYLKYKSEPKYYRDSLSRNGYCNGQQAYDYVHRILETYNNYKYINP</sequence>
<dbReference type="Pfam" id="PF00497">
    <property type="entry name" value="SBP_bac_3"/>
    <property type="match status" value="1"/>
</dbReference>
<accession>H1DJK9</accession>
<dbReference type="EMBL" id="ADMC01000026">
    <property type="protein sequence ID" value="EHP46078.1"/>
    <property type="molecule type" value="Genomic_DNA"/>
</dbReference>
<evidence type="ECO:0000256" key="2">
    <source>
        <dbReference type="ARBA" id="ARBA00007734"/>
    </source>
</evidence>
<dbReference type="Pfam" id="PF01464">
    <property type="entry name" value="SLT"/>
    <property type="match status" value="1"/>
</dbReference>
<dbReference type="PROSITE" id="PS00922">
    <property type="entry name" value="TRANSGLYCOSYLASE"/>
    <property type="match status" value="1"/>
</dbReference>
<evidence type="ECO:0000313" key="7">
    <source>
        <dbReference type="Proteomes" id="UP000004892"/>
    </source>
</evidence>
<comment type="similarity">
    <text evidence="2">Belongs to the transglycosylase Slt family.</text>
</comment>